<protein>
    <submittedName>
        <fullName evidence="6">Nuclear factor related to kappa-B-binding protein</fullName>
    </submittedName>
</protein>
<dbReference type="Proteomes" id="UP000242457">
    <property type="component" value="Unassembled WGS sequence"/>
</dbReference>
<dbReference type="PROSITE" id="PS50802">
    <property type="entry name" value="OTU"/>
    <property type="match status" value="1"/>
</dbReference>
<dbReference type="OrthoDB" id="70874at2759"/>
<evidence type="ECO:0000256" key="1">
    <source>
        <dbReference type="ARBA" id="ARBA00004123"/>
    </source>
</evidence>
<feature type="region of interest" description="Disordered" evidence="3">
    <location>
        <begin position="1629"/>
        <end position="1653"/>
    </location>
</feature>
<keyword evidence="2" id="KW-0539">Nucleus</keyword>
<feature type="region of interest" description="Disordered" evidence="3">
    <location>
        <begin position="476"/>
        <end position="525"/>
    </location>
</feature>
<evidence type="ECO:0000256" key="3">
    <source>
        <dbReference type="SAM" id="MobiDB-lite"/>
    </source>
</evidence>
<evidence type="ECO:0000313" key="7">
    <source>
        <dbReference type="Proteomes" id="UP000242457"/>
    </source>
</evidence>
<feature type="compositionally biased region" description="Polar residues" evidence="3">
    <location>
        <begin position="714"/>
        <end position="726"/>
    </location>
</feature>
<feature type="compositionally biased region" description="Basic and acidic residues" evidence="3">
    <location>
        <begin position="483"/>
        <end position="495"/>
    </location>
</feature>
<dbReference type="EMBL" id="KZ288215">
    <property type="protein sequence ID" value="PBC32554.1"/>
    <property type="molecule type" value="Genomic_DNA"/>
</dbReference>
<sequence length="2411" mass="272057">MEISPRKPSKRAQEPIDEWLQNEGYFRKHAPRDPTCLFRAVSEQVYMTQYYHIKVRKECVEFMRKMKHLFIESITIPFDDYLEQMTCFTEWGGMIEIQAMSLLYKREFIIFNGQKQISRTVTNNGFKDVIYLCHTPQKQYESIYTRNFVANAAYCQSIVYQILYKDVFQMANIEATVHKMLHDRTASFRHDKFFLKGNLEIRDQLTAEIYNKVGSENANDEVDDVHGIIKNIPPFPYRIAKALDPNIYRNTDFDIWHEIRREVKNAGWTRHNSHELQIGGKCLVQIDFNEEDFDKTNNNNVYVSSLEKDSNDNNTNVLEKKSNLIFYYGHIQEMSKNQGPVLVFIEELGEKRIVPYSALKPLPPKKNKMANWLPVCKKNLVLDSNQKWKKTCSTTPRKSKESNINILSNNIDKNESSDNIINNINKNNFDWEEGSLKIDHQEYQEYENYPIEKCPNYSINNSVDMFSARMIHDDTQSSTVDNRGQENNKEHKEKNSFSYKNSENTFLRNSKSNNVTNDNNTGFNSYSKQRMQKEVYYSPYADSTQMDHMLRSINCSVEKSIDINGSDLPLSDPFTLRFFYNLGLEYFRGGANWNYLTNGQSPGFGQWYQEIPPNEEEITNITNDMMQACALTQQKKEHTNDRKEISLQSLCQENGDQYVNGIKNMQIQKTETTSCLSRDKVKEQESMNKESSRLSRNGGPRFKKNSENRHRSTSHFSNQYTNNGPNSKMLKSERDIKEDNINIQHSHSIHHQVHNPANALNTYQASYMQQSMYSGLPYYANETEAFANPYYSLNPGFVSIPCLPHSDIHDNSNAQTFPPHLCPGIDYSQAYSGLCPPYICPSPNPFNLPLQNLPEHWYAVAGQPHYMPYAPVLSVTAETTCNGNNSPNSMEVDECSAGGDSGAEEDEDDASSHGSRSNSSTSSISGSSTSTDSGDDSGDEHGTSGTESHSSGEEDEEENENTEYSVKAESPDTLKWETCIAANTKIKLPQDLCEHAAIFKEFLDYPYIWSECLNESQKDTLCNFLPIFPKDCDVEAETKKTLRMLFEHENHRFGVAPLDAFQIHLSAGHYRPDIRRMCSLVHKAQQRRLLFEERKRSYELASQLLKSRESLLSNAYKQGFCQPTQRTMSKIQWRKPKPAMVEEKTQLRYLEELNALRTELGASTKLATDTTSENEENYPHYQMSGAKQKKKRRSLMGAQGLSIRGLQINHEDETIRPVFSTLQRAEYPTNRSLFIREQTEEMYREMLLEHKKRRARRDIHPELNTQGIALADLTQRAQIGQKHKLLIGPSIRITPAKKRIKLEQSPLCPPAPRLTNSNSIKHESDNSDYSHTTDENRHSNTLDIDHKMLTPIKSEPIDAYEMHQISKKKLSPATPKGSKCSMITTPEIKKEVEDMEYDDIKTELSTGMNDDIPPETEEEEENDKKLDLDSIDMMQLPIQLDDGIDILDDVKCEDERVISIPDKEITVPSNEETIDINNGAELMQETHVCFFSLLRDAFTSKGEYRMSTGEMKEAITQWQGNPISPLNDWYSLASSWPALVPLALGFLAGELTYSQEIGDRQERESELVPYLENKGNGVYAWIGAGRDSDSRLLDLCTKFLMHKDSLGLSTATSTCSLAIAKQQNQVPLASSNVNNNSGNGNTNSSARDSSPAIESISVDSGSINTVAEWEPPRALWPTEWKVRPSTVEEREEFRRQERMRYAAPHKAFTYRMHGYASVVGPVKGIYQHNVASGLTKARGHSLLVADRPNFVTILALVRDATARLPNGEGTRADICQLLKDSQYIREQTESDDKEGYLHSVVSGALDRLHYETDPCVRYYPRRKEWLYLHRARSESEFEMYHQQLQGVAKNKKNVGSMSRNKALLPVIKPANVNKEQSPNSTKETTPKKERKTATTTQPIISSRKEQKKSEEKNINDHSVTTEQSVVVTNVTTTINTPTTSVISMSGTTVPITSLPVSSTSINSITVEKDVINDVKAQITTNTPAKKATNIGGKPVAVVKSSAQSLLQSNQQHFPHHQIQVSTSAGLQTIRLSGHSVLHSAQSVVASSASNVTNVTTNLTTILPPVKVQSQQQSQQSQQQQQQQTIVTNQAGKSILQTANIKQQSPQQHVLPGKTLLASQIKLVSPGQIKSLLTGHGLQGQTIFIKQSPSSNQSQQIQQQQLKQQQQQIQQRVVTNQQQSIQTSGMQRIIAQIGGKPIAVQIQQSPHQQQQQQQQKILAKVLTSSNSGQLISVENLLAQKGLKLATTASHANQLNRQGKQVIQTQYQVVSQAQTSSGQSKIIASTQQQQQSQQAQTVRMVTAQLAGKPIVLASGNKNVGVGVSNSGSVVLGKQQPSQQQTQQQPIILPSQLLNIKTLHGLKVIPTPAGLKTTGAAVYARVIAPTTITSSQSPGNQQQTIQTQPSRNNTYSTP</sequence>
<name>A0A2A3EM27_APICC</name>
<dbReference type="Gene3D" id="3.90.70.80">
    <property type="match status" value="1"/>
</dbReference>
<proteinExistence type="predicted"/>
<feature type="compositionally biased region" description="Basic and acidic residues" evidence="3">
    <location>
        <begin position="1331"/>
        <end position="1344"/>
    </location>
</feature>
<feature type="region of interest" description="Disordered" evidence="3">
    <location>
        <begin position="883"/>
        <end position="969"/>
    </location>
</feature>
<feature type="compositionally biased region" description="Low complexity" evidence="3">
    <location>
        <begin position="1630"/>
        <end position="1645"/>
    </location>
</feature>
<feature type="region of interest" description="Disordered" evidence="3">
    <location>
        <begin position="1866"/>
        <end position="1920"/>
    </location>
</feature>
<dbReference type="Pfam" id="PF14465">
    <property type="entry name" value="WHD_1st_NFRKB"/>
    <property type="match status" value="1"/>
</dbReference>
<dbReference type="InterPro" id="IPR038765">
    <property type="entry name" value="Papain-like_cys_pep_sf"/>
</dbReference>
<feature type="compositionally biased region" description="Polar residues" evidence="3">
    <location>
        <begin position="496"/>
        <end position="508"/>
    </location>
</feature>
<feature type="compositionally biased region" description="Basic and acidic residues" evidence="3">
    <location>
        <begin position="677"/>
        <end position="693"/>
    </location>
</feature>
<feature type="region of interest" description="Disordered" evidence="3">
    <location>
        <begin position="1302"/>
        <end position="1344"/>
    </location>
</feature>
<feature type="domain" description="DEUBAD" evidence="5">
    <location>
        <begin position="989"/>
        <end position="1110"/>
    </location>
</feature>
<dbReference type="GO" id="GO:0002020">
    <property type="term" value="F:protease binding"/>
    <property type="evidence" value="ECO:0007669"/>
    <property type="project" value="TreeGrafter"/>
</dbReference>
<dbReference type="CDD" id="cd21865">
    <property type="entry name" value="DEUBAD_NFRKB"/>
    <property type="match status" value="1"/>
</dbReference>
<feature type="domain" description="OTU" evidence="4">
    <location>
        <begin position="25"/>
        <end position="146"/>
    </location>
</feature>
<dbReference type="InterPro" id="IPR003323">
    <property type="entry name" value="OTU_dom"/>
</dbReference>
<gene>
    <name evidence="6" type="ORF">APICC_06118</name>
</gene>
<dbReference type="GO" id="GO:0031011">
    <property type="term" value="C:Ino80 complex"/>
    <property type="evidence" value="ECO:0007669"/>
    <property type="project" value="InterPro"/>
</dbReference>
<dbReference type="PANTHER" id="PTHR13052">
    <property type="entry name" value="NFRKB-RELATED"/>
    <property type="match status" value="1"/>
</dbReference>
<keyword evidence="7" id="KW-1185">Reference proteome</keyword>
<dbReference type="InterPro" id="IPR049770">
    <property type="entry name" value="OTU_Tudor"/>
</dbReference>
<dbReference type="PANTHER" id="PTHR13052:SF3">
    <property type="entry name" value="NUCLEAR FACTOR RELATED TO KAPPA-B-BINDING PROTEIN"/>
    <property type="match status" value="1"/>
</dbReference>
<dbReference type="InterPro" id="IPR057748">
    <property type="entry name" value="NFRKB_WH_2"/>
</dbReference>
<dbReference type="STRING" id="94128.A0A2A3EM27"/>
<feature type="region of interest" description="Disordered" evidence="3">
    <location>
        <begin position="1167"/>
        <end position="1189"/>
    </location>
</feature>
<dbReference type="SUPFAM" id="SSF54001">
    <property type="entry name" value="Cysteine proteinases"/>
    <property type="match status" value="1"/>
</dbReference>
<evidence type="ECO:0000259" key="4">
    <source>
        <dbReference type="PROSITE" id="PS50802"/>
    </source>
</evidence>
<dbReference type="InterPro" id="IPR024867">
    <property type="entry name" value="NFRKB"/>
</dbReference>
<feature type="region of interest" description="Disordered" evidence="3">
    <location>
        <begin position="675"/>
        <end position="730"/>
    </location>
</feature>
<dbReference type="PROSITE" id="PS51916">
    <property type="entry name" value="DEUBAD"/>
    <property type="match status" value="1"/>
</dbReference>
<dbReference type="Pfam" id="PF02338">
    <property type="entry name" value="OTU"/>
    <property type="match status" value="1"/>
</dbReference>
<reference evidence="6 7" key="1">
    <citation type="submission" date="2014-07" db="EMBL/GenBank/DDBJ databases">
        <title>Genomic and transcriptomic analysis on Apis cerana provide comprehensive insights into honey bee biology.</title>
        <authorList>
            <person name="Diao Q."/>
            <person name="Sun L."/>
            <person name="Zheng H."/>
            <person name="Zheng H."/>
            <person name="Xu S."/>
            <person name="Wang S."/>
            <person name="Zeng Z."/>
            <person name="Hu F."/>
            <person name="Su S."/>
            <person name="Wu J."/>
        </authorList>
    </citation>
    <scope>NUCLEOTIDE SEQUENCE [LARGE SCALE GENOMIC DNA]</scope>
    <source>
        <tissue evidence="6">Pupae without intestine</tissue>
    </source>
</reference>
<evidence type="ECO:0000259" key="5">
    <source>
        <dbReference type="PROSITE" id="PS51916"/>
    </source>
</evidence>
<feature type="region of interest" description="Disordered" evidence="3">
    <location>
        <begin position="2385"/>
        <end position="2411"/>
    </location>
</feature>
<dbReference type="CDD" id="cd22753">
    <property type="entry name" value="OTU_ALG13-like"/>
    <property type="match status" value="1"/>
</dbReference>
<dbReference type="InterPro" id="IPR038106">
    <property type="entry name" value="NFRKB_winged_sf"/>
</dbReference>
<feature type="compositionally biased region" description="Basic and acidic residues" evidence="3">
    <location>
        <begin position="1902"/>
        <end position="1915"/>
    </location>
</feature>
<dbReference type="InterPro" id="IPR044867">
    <property type="entry name" value="DEUBAD_dom"/>
</dbReference>
<feature type="compositionally biased region" description="Low complexity" evidence="3">
    <location>
        <begin position="509"/>
        <end position="525"/>
    </location>
</feature>
<comment type="subcellular location">
    <subcellularLocation>
        <location evidence="1">Nucleus</location>
    </subcellularLocation>
</comment>
<evidence type="ECO:0000313" key="6">
    <source>
        <dbReference type="EMBL" id="PBC32554.1"/>
    </source>
</evidence>
<dbReference type="InterPro" id="IPR049769">
    <property type="entry name" value="OTU_OTU"/>
</dbReference>
<dbReference type="Pfam" id="PF25793">
    <property type="entry name" value="WHD_2nd_NFRKB"/>
    <property type="match status" value="1"/>
</dbReference>
<organism evidence="6 7">
    <name type="scientific">Apis cerana cerana</name>
    <name type="common">Oriental honeybee</name>
    <dbReference type="NCBI Taxonomy" id="94128"/>
    <lineage>
        <taxon>Eukaryota</taxon>
        <taxon>Metazoa</taxon>
        <taxon>Ecdysozoa</taxon>
        <taxon>Arthropoda</taxon>
        <taxon>Hexapoda</taxon>
        <taxon>Insecta</taxon>
        <taxon>Pterygota</taxon>
        <taxon>Neoptera</taxon>
        <taxon>Endopterygota</taxon>
        <taxon>Hymenoptera</taxon>
        <taxon>Apocrita</taxon>
        <taxon>Aculeata</taxon>
        <taxon>Apoidea</taxon>
        <taxon>Anthophila</taxon>
        <taxon>Apidae</taxon>
        <taxon>Apis</taxon>
    </lineage>
</organism>
<dbReference type="CDD" id="cd20380">
    <property type="entry name" value="Tudor_TDRD13-like"/>
    <property type="match status" value="1"/>
</dbReference>
<feature type="region of interest" description="Disordered" evidence="3">
    <location>
        <begin position="1404"/>
        <end position="1424"/>
    </location>
</feature>
<evidence type="ECO:0000256" key="2">
    <source>
        <dbReference type="ARBA" id="ARBA00023242"/>
    </source>
</evidence>
<dbReference type="Gene3D" id="1.10.10.2430">
    <property type="entry name" value="NFRKB winged helix-like domain"/>
    <property type="match status" value="1"/>
</dbReference>
<accession>A0A2A3EM27</accession>
<feature type="compositionally biased region" description="Low complexity" evidence="3">
    <location>
        <begin position="912"/>
        <end position="932"/>
    </location>
</feature>
<dbReference type="InterPro" id="IPR025220">
    <property type="entry name" value="NFRKB_WH_1"/>
</dbReference>
<feature type="compositionally biased region" description="Acidic residues" evidence="3">
    <location>
        <begin position="1412"/>
        <end position="1421"/>
    </location>
</feature>